<evidence type="ECO:0000313" key="18">
    <source>
        <dbReference type="Proteomes" id="UP000006790"/>
    </source>
</evidence>
<dbReference type="PROSITE" id="PS00211">
    <property type="entry name" value="ABC_TRANSPORTER_1"/>
    <property type="match status" value="2"/>
</dbReference>
<keyword evidence="11 14" id="KW-1133">Transmembrane helix</keyword>
<dbReference type="GO" id="GO:0000329">
    <property type="term" value="C:fungal-type vacuole membrane"/>
    <property type="evidence" value="ECO:0007669"/>
    <property type="project" value="EnsemblFungi"/>
</dbReference>
<dbReference type="GO" id="GO:0016887">
    <property type="term" value="F:ATP hydrolysis activity"/>
    <property type="evidence" value="ECO:0007669"/>
    <property type="project" value="InterPro"/>
</dbReference>
<evidence type="ECO:0000313" key="17">
    <source>
        <dbReference type="EMBL" id="AET39329.1"/>
    </source>
</evidence>
<feature type="transmembrane region" description="Helical" evidence="14">
    <location>
        <begin position="65"/>
        <end position="89"/>
    </location>
</feature>
<comment type="function">
    <text evidence="13">Cooperates for the ATP-dependent vacuolar transport of bilirubin and glutathione conjugates.</text>
</comment>
<feature type="transmembrane region" description="Helical" evidence="14">
    <location>
        <begin position="20"/>
        <end position="44"/>
    </location>
</feature>
<dbReference type="SMART" id="SM00382">
    <property type="entry name" value="AAA"/>
    <property type="match status" value="2"/>
</dbReference>
<dbReference type="FunFam" id="3.40.50.300:FF:000565">
    <property type="entry name" value="ABC bile acid transporter"/>
    <property type="match status" value="1"/>
</dbReference>
<evidence type="ECO:0000256" key="9">
    <source>
        <dbReference type="ARBA" id="ARBA00022840"/>
    </source>
</evidence>
<dbReference type="KEGG" id="erc:Ecym_4265"/>
<dbReference type="CDD" id="cd18603">
    <property type="entry name" value="ABC_6TM_MRP1_2_3_6_D2_like"/>
    <property type="match status" value="1"/>
</dbReference>
<evidence type="ECO:0000256" key="5">
    <source>
        <dbReference type="ARBA" id="ARBA00022554"/>
    </source>
</evidence>
<dbReference type="RefSeq" id="XP_003646146.1">
    <property type="nucleotide sequence ID" value="XM_003646098.1"/>
</dbReference>
<organism evidence="17 18">
    <name type="scientific">Eremothecium cymbalariae (strain CBS 270.75 / DBVPG 7215 / KCTC 17166 / NRRL Y-17582)</name>
    <name type="common">Yeast</name>
    <dbReference type="NCBI Taxonomy" id="931890"/>
    <lineage>
        <taxon>Eukaryota</taxon>
        <taxon>Fungi</taxon>
        <taxon>Dikarya</taxon>
        <taxon>Ascomycota</taxon>
        <taxon>Saccharomycotina</taxon>
        <taxon>Saccharomycetes</taxon>
        <taxon>Saccharomycetales</taxon>
        <taxon>Saccharomycetaceae</taxon>
        <taxon>Eremothecium</taxon>
    </lineage>
</organism>
<feature type="transmembrane region" description="Helical" evidence="14">
    <location>
        <begin position="1070"/>
        <end position="1098"/>
    </location>
</feature>
<dbReference type="OrthoDB" id="6500128at2759"/>
<dbReference type="SUPFAM" id="SSF90123">
    <property type="entry name" value="ABC transporter transmembrane region"/>
    <property type="match status" value="2"/>
</dbReference>
<feature type="transmembrane region" description="Helical" evidence="14">
    <location>
        <begin position="552"/>
        <end position="577"/>
    </location>
</feature>
<evidence type="ECO:0000256" key="8">
    <source>
        <dbReference type="ARBA" id="ARBA00022741"/>
    </source>
</evidence>
<feature type="domain" description="ABC transporter" evidence="15">
    <location>
        <begin position="609"/>
        <end position="841"/>
    </location>
</feature>
<feature type="transmembrane region" description="Helical" evidence="14">
    <location>
        <begin position="166"/>
        <end position="186"/>
    </location>
</feature>
<keyword evidence="10" id="KW-1278">Translocase</keyword>
<feature type="transmembrane region" description="Helical" evidence="14">
    <location>
        <begin position="436"/>
        <end position="455"/>
    </location>
</feature>
<dbReference type="CDD" id="cd03250">
    <property type="entry name" value="ABCC_MRP_domain1"/>
    <property type="match status" value="1"/>
</dbReference>
<dbReference type="PANTHER" id="PTHR24223:SF443">
    <property type="entry name" value="MULTIDRUG-RESISTANCE LIKE PROTEIN 1, ISOFORM I"/>
    <property type="match status" value="1"/>
</dbReference>
<dbReference type="Gene3D" id="3.40.50.300">
    <property type="entry name" value="P-loop containing nucleotide triphosphate hydrolases"/>
    <property type="match status" value="2"/>
</dbReference>
<dbReference type="InterPro" id="IPR017871">
    <property type="entry name" value="ABC_transporter-like_CS"/>
</dbReference>
<dbReference type="GO" id="GO:0045121">
    <property type="term" value="C:membrane raft"/>
    <property type="evidence" value="ECO:0007669"/>
    <property type="project" value="EnsemblFungi"/>
</dbReference>
<dbReference type="GO" id="GO:0015431">
    <property type="term" value="F:ABC-type glutathione S-conjugate transporter activity"/>
    <property type="evidence" value="ECO:0007669"/>
    <property type="project" value="EnsemblFungi"/>
</dbReference>
<feature type="domain" description="ABC transmembrane type-1" evidence="16">
    <location>
        <begin position="944"/>
        <end position="1227"/>
    </location>
</feature>
<keyword evidence="7" id="KW-0677">Repeat</keyword>
<keyword evidence="8" id="KW-0547">Nucleotide-binding</keyword>
<dbReference type="GO" id="GO:0042144">
    <property type="term" value="P:vacuole fusion, non-autophagic"/>
    <property type="evidence" value="ECO:0007669"/>
    <property type="project" value="EnsemblFungi"/>
</dbReference>
<dbReference type="FunCoup" id="G8JTH6">
    <property type="interactions" value="297"/>
</dbReference>
<dbReference type="PROSITE" id="PS50929">
    <property type="entry name" value="ABC_TM1F"/>
    <property type="match status" value="2"/>
</dbReference>
<dbReference type="HOGENOM" id="CLU_000604_27_3_1"/>
<keyword evidence="5" id="KW-0926">Vacuole</keyword>
<protein>
    <recommendedName>
        <fullName evidence="19">Metal resistance protein YCF1</fullName>
    </recommendedName>
</protein>
<feature type="transmembrane region" description="Helical" evidence="14">
    <location>
        <begin position="333"/>
        <end position="358"/>
    </location>
</feature>
<evidence type="ECO:0000259" key="15">
    <source>
        <dbReference type="PROSITE" id="PS50893"/>
    </source>
</evidence>
<dbReference type="GO" id="GO:0010038">
    <property type="term" value="P:response to metal ion"/>
    <property type="evidence" value="ECO:0007669"/>
    <property type="project" value="EnsemblFungi"/>
</dbReference>
<dbReference type="InterPro" id="IPR027417">
    <property type="entry name" value="P-loop_NTPase"/>
</dbReference>
<dbReference type="eggNOG" id="KOG0054">
    <property type="taxonomic scope" value="Eukaryota"/>
</dbReference>
<evidence type="ECO:0000259" key="16">
    <source>
        <dbReference type="PROSITE" id="PS50929"/>
    </source>
</evidence>
<dbReference type="GeneID" id="11469474"/>
<keyword evidence="18" id="KW-1185">Reference proteome</keyword>
<dbReference type="Pfam" id="PF24357">
    <property type="entry name" value="TMD0_ABC"/>
    <property type="match status" value="1"/>
</dbReference>
<sequence>MDHHSDFSWCGDGQGFWPISFYYDLTLCFIDGVLLNLTSLLMLVGGSWRLYTLVERPHPGIKYRWNWLLVSRIGMVLLFLFFNILSAAMSAKLQLKWSSSSQFSLTIISLLVCLCLEWVSYMRSKVSDGLLIFFWLFQTLFQGCKVINYLIRHSYENRWPVSKDMFILLLFQMITAFFVLSLESLFKKSVMPYQEIMEYRLGRKRNPVDSTNILERLSFTWMTALMKIGYEKYLTEDDLYRLPESFQAKAVSQELNKHWETEIKTKAKPSLIWALFRSFGTKIILSMVFKVAHDLLAYTQPQLLKLLIKFVYDYSTAVSNDTTLEDLPIIRGFMLAIAMFLVGVVQTTVIQQYFALAFDSGMHVSSSMTSMVYQKSLKLSNEASQTSMTGDIVNLMSVDVQRLQDLSQWGHLIWSGPFQIILCLFSLYKLLGPCMWAGVFIMVITIPLNSLIMGIQKKLQGVQMKNKDKRTRIISEILNNIKSLKLYAWEQPYKAKLDYVRNEKELKNLVKIGITNTISVFQFSVVPFMVSCATFGTFVLTQKDKALSTDLIFPALALFNLLSFPLGFIPMAATSFIEASVSIKRLHSFLTSGEIQRDAIQHLPKVEEIGDISVNISGDATYLWQRQPEYKVALKNINFQARKGELSCIVGKVGTGKSALIQAMLGDLFRVKGSATLHGSVAYVSQVSWIMNGTIKDNILFGYKYDAEFYEKTIKACALSLDLNTLPDGDQTFVGERGISLSGGQKARLALARAVYAKADVYFLDDPLAAVDEHVSKHLVKYVIGPTGLLKTKTRILTTNKIHVLSVADSITLLDNGVIVQQGSYDQVNSNKDSPLFKLIANFGKQKSQAIENNEDTVAEVKTSSSSSPLVQEDIIDWSKSASKDMNKFTDVGSIRRASAATLESAGFILDTENDSKKEHREKGKVNWNIYMEYLRACSPAHVALLIFLIVLSAFLTLMGDVWLKHWSEVNTRLGRNSDIWKYLGIYFLLCFSASLSTLLRSITLCMFCTIKASARLHDAMAKAVLRAPMSFFETTPVGRILNRFSNDIYKVDELLGRSFSQFFIHVTKVVFTMIVICSITWQFIFFILPLSVLYLFYQQYYLRTSRELRRLASVTKSPVYAHFQETLTGVTTVRSFKKQDRFIHINQSRINTYMCAYYLSINANRWLAFRLEFMGSIVILAAAVLSVFRLKQGKLTAGMLGLGLSYALQITQSLNWIVRMTVEVETNIVSVERIKEYTDLKPEAPMIIPTSRPPKNWPANGDIKFEHFSTRYRPELDLILEDINLHIHPREKVGIVGRTGAGKSSLTVSLFRLIEAAAGRILIDDLPIDSIGLNDLRSSLSIIPQDSEVFEGTFRENIDPCNKFTDDEIWNALELAHLKQHVMTLGTEGLNTSLKEGGSNLSVGQRQLMCLARALLVPSKILVLDEATAAIDVETDKLIQRTIRTAFKDRTILTIAHRLNTIMDSDKIVVLDKGRIAEFDTPCNLLKDETSIFYSLCNEAGLTE</sequence>
<dbReference type="InParanoid" id="G8JTH6"/>
<dbReference type="PROSITE" id="PS50893">
    <property type="entry name" value="ABC_TRANSPORTER_2"/>
    <property type="match status" value="2"/>
</dbReference>
<dbReference type="OMA" id="CFETGMR"/>
<keyword evidence="12 14" id="KW-0472">Membrane</keyword>
<dbReference type="Pfam" id="PF00664">
    <property type="entry name" value="ABC_membrane"/>
    <property type="match status" value="2"/>
</dbReference>
<keyword evidence="3" id="KW-0813">Transport</keyword>
<name>G8JTH6_ERECY</name>
<evidence type="ECO:0000256" key="11">
    <source>
        <dbReference type="ARBA" id="ARBA00022989"/>
    </source>
</evidence>
<dbReference type="Gene3D" id="1.20.1560.10">
    <property type="entry name" value="ABC transporter type 1, transmembrane domain"/>
    <property type="match status" value="2"/>
</dbReference>
<feature type="transmembrane region" description="Helical" evidence="14">
    <location>
        <begin position="131"/>
        <end position="151"/>
    </location>
</feature>
<evidence type="ECO:0000256" key="4">
    <source>
        <dbReference type="ARBA" id="ARBA00022553"/>
    </source>
</evidence>
<evidence type="ECO:0000256" key="2">
    <source>
        <dbReference type="ARBA" id="ARBA00009726"/>
    </source>
</evidence>
<feature type="transmembrane region" description="Helical" evidence="14">
    <location>
        <begin position="1196"/>
        <end position="1219"/>
    </location>
</feature>
<dbReference type="EMBL" id="CP002500">
    <property type="protein sequence ID" value="AET39329.1"/>
    <property type="molecule type" value="Genomic_DNA"/>
</dbReference>
<dbReference type="InterPro" id="IPR011527">
    <property type="entry name" value="ABC1_TM_dom"/>
</dbReference>
<evidence type="ECO:0000256" key="6">
    <source>
        <dbReference type="ARBA" id="ARBA00022692"/>
    </source>
</evidence>
<dbReference type="InterPro" id="IPR050173">
    <property type="entry name" value="ABC_transporter_C-like"/>
</dbReference>
<evidence type="ECO:0000256" key="3">
    <source>
        <dbReference type="ARBA" id="ARBA00022448"/>
    </source>
</evidence>
<dbReference type="InterPro" id="IPR003439">
    <property type="entry name" value="ABC_transporter-like_ATP-bd"/>
</dbReference>
<keyword evidence="4" id="KW-0597">Phosphoprotein</keyword>
<dbReference type="FunFam" id="1.20.1560.10:FF:000020">
    <property type="entry name" value="ABC metal ion transporter"/>
    <property type="match status" value="1"/>
</dbReference>
<dbReference type="STRING" id="931890.G8JTH6"/>
<dbReference type="CDD" id="cd18595">
    <property type="entry name" value="ABC_6TM_MRP1_2_3_6_D1_like"/>
    <property type="match status" value="1"/>
</dbReference>
<feature type="transmembrane region" description="Helical" evidence="14">
    <location>
        <begin position="101"/>
        <end position="119"/>
    </location>
</feature>
<evidence type="ECO:0000256" key="10">
    <source>
        <dbReference type="ARBA" id="ARBA00022967"/>
    </source>
</evidence>
<accession>G8JTH6</accession>
<evidence type="ECO:0000256" key="14">
    <source>
        <dbReference type="SAM" id="Phobius"/>
    </source>
</evidence>
<feature type="domain" description="ABC transporter" evidence="15">
    <location>
        <begin position="1264"/>
        <end position="1499"/>
    </location>
</feature>
<comment type="subcellular location">
    <subcellularLocation>
        <location evidence="1">Vacuole membrane</location>
        <topology evidence="1">Multi-pass membrane protein</topology>
    </subcellularLocation>
</comment>
<dbReference type="GO" id="GO:0006749">
    <property type="term" value="P:glutathione metabolic process"/>
    <property type="evidence" value="ECO:0007669"/>
    <property type="project" value="EnsemblFungi"/>
</dbReference>
<evidence type="ECO:0000256" key="7">
    <source>
        <dbReference type="ARBA" id="ARBA00022737"/>
    </source>
</evidence>
<dbReference type="CDD" id="cd03244">
    <property type="entry name" value="ABCC_MRP_domain2"/>
    <property type="match status" value="1"/>
</dbReference>
<dbReference type="FunFam" id="3.40.50.300:FF:000450">
    <property type="entry name" value="ABC transporter C family member 2"/>
    <property type="match status" value="1"/>
</dbReference>
<feature type="transmembrane region" description="Helical" evidence="14">
    <location>
        <begin position="984"/>
        <end position="1011"/>
    </location>
</feature>
<evidence type="ECO:0000256" key="13">
    <source>
        <dbReference type="ARBA" id="ARBA00053425"/>
    </source>
</evidence>
<dbReference type="GO" id="GO:0045454">
    <property type="term" value="P:cell redox homeostasis"/>
    <property type="evidence" value="ECO:0007669"/>
    <property type="project" value="EnsemblFungi"/>
</dbReference>
<dbReference type="PANTHER" id="PTHR24223">
    <property type="entry name" value="ATP-BINDING CASSETTE SUB-FAMILY C"/>
    <property type="match status" value="1"/>
</dbReference>
<dbReference type="InterPro" id="IPR003593">
    <property type="entry name" value="AAA+_ATPase"/>
</dbReference>
<dbReference type="GO" id="GO:0005524">
    <property type="term" value="F:ATP binding"/>
    <property type="evidence" value="ECO:0007669"/>
    <property type="project" value="UniProtKB-KW"/>
</dbReference>
<evidence type="ECO:0008006" key="19">
    <source>
        <dbReference type="Google" id="ProtNLM"/>
    </source>
</evidence>
<evidence type="ECO:0000256" key="12">
    <source>
        <dbReference type="ARBA" id="ARBA00023136"/>
    </source>
</evidence>
<proteinExistence type="inferred from homology"/>
<comment type="similarity">
    <text evidence="2">Belongs to the ABC transporter superfamily. ABCC family. Conjugate transporter (TC 3.A.1.208) subfamily.</text>
</comment>
<keyword evidence="9" id="KW-0067">ATP-binding</keyword>
<dbReference type="InterPro" id="IPR036640">
    <property type="entry name" value="ABC1_TM_sf"/>
</dbReference>
<feature type="transmembrane region" description="Helical" evidence="14">
    <location>
        <begin position="520"/>
        <end position="540"/>
    </location>
</feature>
<feature type="domain" description="ABC transmembrane type-1" evidence="16">
    <location>
        <begin position="284"/>
        <end position="578"/>
    </location>
</feature>
<feature type="transmembrane region" description="Helical" evidence="14">
    <location>
        <begin position="1168"/>
        <end position="1189"/>
    </location>
</feature>
<dbReference type="InterPro" id="IPR056227">
    <property type="entry name" value="TMD0_ABC"/>
</dbReference>
<evidence type="ECO:0000256" key="1">
    <source>
        <dbReference type="ARBA" id="ARBA00004128"/>
    </source>
</evidence>
<reference evidence="18" key="1">
    <citation type="journal article" date="2012" name="G3 (Bethesda)">
        <title>Pichia sorbitophila, an interspecies yeast hybrid reveals early steps of genome resolution following polyploidization.</title>
        <authorList>
            <person name="Leh Louis V."/>
            <person name="Despons L."/>
            <person name="Friedrich A."/>
            <person name="Martin T."/>
            <person name="Durrens P."/>
            <person name="Casaregola S."/>
            <person name="Neuveglise C."/>
            <person name="Fairhead C."/>
            <person name="Marck C."/>
            <person name="Cruz J.A."/>
            <person name="Straub M.L."/>
            <person name="Kugler V."/>
            <person name="Sacerdot C."/>
            <person name="Uzunov Z."/>
            <person name="Thierry A."/>
            <person name="Weiss S."/>
            <person name="Bleykasten C."/>
            <person name="De Montigny J."/>
            <person name="Jacques N."/>
            <person name="Jung P."/>
            <person name="Lemaire M."/>
            <person name="Mallet S."/>
            <person name="Morel G."/>
            <person name="Richard G.F."/>
            <person name="Sarkar A."/>
            <person name="Savel G."/>
            <person name="Schacherer J."/>
            <person name="Seret M.L."/>
            <person name="Talla E."/>
            <person name="Samson G."/>
            <person name="Jubin C."/>
            <person name="Poulain J."/>
            <person name="Vacherie B."/>
            <person name="Barbe V."/>
            <person name="Pelletier E."/>
            <person name="Sherman D.J."/>
            <person name="Westhof E."/>
            <person name="Weissenbach J."/>
            <person name="Baret P.V."/>
            <person name="Wincker P."/>
            <person name="Gaillardin C."/>
            <person name="Dujon B."/>
            <person name="Souciet J.L."/>
        </authorList>
    </citation>
    <scope>NUCLEOTIDE SEQUENCE [LARGE SCALE GENOMIC DNA]</scope>
    <source>
        <strain evidence="18">CBS 270.75 / DBVPG 7215 / KCTC 17166 / NRRL Y-17582</strain>
    </source>
</reference>
<gene>
    <name evidence="17" type="ordered locus">Ecym_4265</name>
</gene>
<dbReference type="SUPFAM" id="SSF52540">
    <property type="entry name" value="P-loop containing nucleoside triphosphate hydrolases"/>
    <property type="match status" value="2"/>
</dbReference>
<dbReference type="Pfam" id="PF00005">
    <property type="entry name" value="ABC_tran"/>
    <property type="match status" value="2"/>
</dbReference>
<dbReference type="Proteomes" id="UP000006790">
    <property type="component" value="Chromosome 4"/>
</dbReference>
<feature type="transmembrane region" description="Helical" evidence="14">
    <location>
        <begin position="943"/>
        <end position="964"/>
    </location>
</feature>
<dbReference type="FunFam" id="1.20.1560.10:FF:000001">
    <property type="entry name" value="ATP-binding cassette subfamily C member 1"/>
    <property type="match status" value="1"/>
</dbReference>
<keyword evidence="6 14" id="KW-0812">Transmembrane</keyword>